<dbReference type="Gene3D" id="1.25.40.10">
    <property type="entry name" value="Tetratricopeptide repeat domain"/>
    <property type="match status" value="1"/>
</dbReference>
<dbReference type="SUPFAM" id="SSF48452">
    <property type="entry name" value="TPR-like"/>
    <property type="match status" value="1"/>
</dbReference>
<evidence type="ECO:0008006" key="7">
    <source>
        <dbReference type="Google" id="ProtNLM"/>
    </source>
</evidence>
<evidence type="ECO:0000259" key="4">
    <source>
        <dbReference type="Pfam" id="PF10374"/>
    </source>
</evidence>
<evidence type="ECO:0000259" key="3">
    <source>
        <dbReference type="Pfam" id="PF10373"/>
    </source>
</evidence>
<dbReference type="GO" id="GO:0042162">
    <property type="term" value="F:telomeric DNA binding"/>
    <property type="evidence" value="ECO:0007669"/>
    <property type="project" value="TreeGrafter"/>
</dbReference>
<feature type="domain" description="Telomerase activating protein Est1-like N-terminal" evidence="4">
    <location>
        <begin position="88"/>
        <end position="209"/>
    </location>
</feature>
<reference evidence="5 6" key="1">
    <citation type="submission" date="2020-08" db="EMBL/GenBank/DDBJ databases">
        <title>Plant Genome Project.</title>
        <authorList>
            <person name="Zhang R.-G."/>
        </authorList>
    </citation>
    <scope>NUCLEOTIDE SEQUENCE [LARGE SCALE GENOMIC DNA]</scope>
    <source>
        <tissue evidence="5">Rhizome</tissue>
    </source>
</reference>
<evidence type="ECO:0000256" key="1">
    <source>
        <dbReference type="ARBA" id="ARBA00022737"/>
    </source>
</evidence>
<dbReference type="GO" id="GO:0005697">
    <property type="term" value="C:telomerase holoenzyme complex"/>
    <property type="evidence" value="ECO:0007669"/>
    <property type="project" value="TreeGrafter"/>
</dbReference>
<feature type="region of interest" description="Disordered" evidence="2">
    <location>
        <begin position="644"/>
        <end position="663"/>
    </location>
</feature>
<proteinExistence type="predicted"/>
<keyword evidence="1" id="KW-0677">Repeat</keyword>
<keyword evidence="6" id="KW-1185">Reference proteome</keyword>
<dbReference type="PANTHER" id="PTHR15696:SF25">
    <property type="entry name" value="OS08G0305300 PROTEIN"/>
    <property type="match status" value="1"/>
</dbReference>
<dbReference type="InterPro" id="IPR045153">
    <property type="entry name" value="Est1/Ebs1-like"/>
</dbReference>
<dbReference type="GO" id="GO:0000184">
    <property type="term" value="P:nuclear-transcribed mRNA catabolic process, nonsense-mediated decay"/>
    <property type="evidence" value="ECO:0007669"/>
    <property type="project" value="TreeGrafter"/>
</dbReference>
<dbReference type="AlphaFoldDB" id="A0A8J5FCZ6"/>
<organism evidence="5 6">
    <name type="scientific">Zingiber officinale</name>
    <name type="common">Ginger</name>
    <name type="synonym">Amomum zingiber</name>
    <dbReference type="NCBI Taxonomy" id="94328"/>
    <lineage>
        <taxon>Eukaryota</taxon>
        <taxon>Viridiplantae</taxon>
        <taxon>Streptophyta</taxon>
        <taxon>Embryophyta</taxon>
        <taxon>Tracheophyta</taxon>
        <taxon>Spermatophyta</taxon>
        <taxon>Magnoliopsida</taxon>
        <taxon>Liliopsida</taxon>
        <taxon>Zingiberales</taxon>
        <taxon>Zingiberaceae</taxon>
        <taxon>Zingiber</taxon>
    </lineage>
</organism>
<accession>A0A8J5FCZ6</accession>
<dbReference type="InterPro" id="IPR019458">
    <property type="entry name" value="Est1-like_N"/>
</dbReference>
<gene>
    <name evidence="5" type="ORF">ZIOFF_059328</name>
</gene>
<evidence type="ECO:0000313" key="5">
    <source>
        <dbReference type="EMBL" id="KAG6482691.1"/>
    </source>
</evidence>
<dbReference type="Pfam" id="PF10374">
    <property type="entry name" value="EST1"/>
    <property type="match status" value="1"/>
</dbReference>
<protein>
    <recommendedName>
        <fullName evidence="7">Protein SMG7</fullName>
    </recommendedName>
</protein>
<feature type="compositionally biased region" description="Polar residues" evidence="2">
    <location>
        <begin position="644"/>
        <end position="655"/>
    </location>
</feature>
<dbReference type="InterPro" id="IPR018834">
    <property type="entry name" value="DNA/RNA-bd_Est1-type"/>
</dbReference>
<evidence type="ECO:0000313" key="6">
    <source>
        <dbReference type="Proteomes" id="UP000734854"/>
    </source>
</evidence>
<feature type="region of interest" description="Disordered" evidence="2">
    <location>
        <begin position="846"/>
        <end position="870"/>
    </location>
</feature>
<feature type="domain" description="DNA/RNA-binding" evidence="3">
    <location>
        <begin position="222"/>
        <end position="555"/>
    </location>
</feature>
<dbReference type="FunFam" id="1.25.40.10:FF:000225">
    <property type="entry name" value="Protein SMG7"/>
    <property type="match status" value="1"/>
</dbReference>
<sequence length="983" mass="110248">MATPPRCSSAFPPFALSLSLLFPRLHGRGQVRFLLSLNFYGRNIDLENGLRRSAQSKVPSDPNSWFQMRENYETIILEDHDFSEKHDIEYVLWQLHYKRIEEFRHHINAASSAGSNTSGAKALVRLDKVKKIRSVFKSFLMEATGFYHDLILKIRAKYGLPLSYFNEGTDSENVLTKDEKKLAEMKKGLMSCYHCLIYLGDLARYKGLYGEGDSVRRDFAAATSYYMQATSMCPSHGNPHHQLAILASYSGDELLAIYRYFRSLAVDIPFSTARDNLIVAFEKNRQSYSQLSCNSKTTSTGRIHMRSAGQARGGGNEKLLEEDNKVESIHKEREMTKSEVLNAFSTRFVRLNGILFTRTSLEIFEEVFSSLINDLNVLLSLGPEENLNFGLDATENASASLRHIAILIFTIHNVKRESENQSYAEVLQRTVLLQNAFIFIFEFAGHIFKRCIDLHDAASSFLLPSILVFIEWLACHPDEAAASDIGEKFAVTRLFFWSQCVALLNKLIQTGLVSVDGDSDEACFFSMNRYESETDNRVALWEDFELRGFSPMKPAHTILDFSRKHTYGSDGGKDKLSRVQRIIAAGRALAGVVSVNQQRIYIDPSLKKFIMSKEPPMIGGRMDSTLSSSFDPIERILDIGRVPNTSSSGFSQTKTRPCVEGEEEEEEIVFRPTISDKYEDVNVSKLTTFDIFNPLQASSAGDWMAHAHPPVPLDDVPISAVSNASLNLHPYVNTITQLPLQHINSTSRWFPKQDEFLSDGLRNMNISGHLYMNNQMLQEGSNNLQRNSFLPGVCSSAIPNANSAHSGQYKTSEVLFSSPLDTLVHSGAASDGSVFRPSLPLPSLRKTPVSRPVRRLGPPPGFGHIPSKQQEEAIPNSYVKEQQPELDDYRWLDGHQSSSSKSIGMVNSLNQHPHGYPYANMSSTTAFANASSFPFPGKQVSSIQAQATDGHDLQDFEQLKARTRHKLEQSTPQNTLVPEQHQP</sequence>
<name>A0A8J5FCZ6_ZINOF</name>
<comment type="caution">
    <text evidence="5">The sequence shown here is derived from an EMBL/GenBank/DDBJ whole genome shotgun (WGS) entry which is preliminary data.</text>
</comment>
<dbReference type="Pfam" id="PF10373">
    <property type="entry name" value="EST1_DNA_bind"/>
    <property type="match status" value="1"/>
</dbReference>
<dbReference type="GO" id="GO:0070034">
    <property type="term" value="F:telomerase RNA binding"/>
    <property type="evidence" value="ECO:0007669"/>
    <property type="project" value="TreeGrafter"/>
</dbReference>
<dbReference type="PANTHER" id="PTHR15696">
    <property type="entry name" value="SMG-7 SUPPRESSOR WITH MORPHOLOGICAL EFFECT ON GENITALIA PROTEIN 7"/>
    <property type="match status" value="1"/>
</dbReference>
<dbReference type="InterPro" id="IPR011990">
    <property type="entry name" value="TPR-like_helical_dom_sf"/>
</dbReference>
<evidence type="ECO:0000256" key="2">
    <source>
        <dbReference type="SAM" id="MobiDB-lite"/>
    </source>
</evidence>
<dbReference type="EMBL" id="JACMSC010000016">
    <property type="protein sequence ID" value="KAG6482691.1"/>
    <property type="molecule type" value="Genomic_DNA"/>
</dbReference>
<dbReference type="Proteomes" id="UP000734854">
    <property type="component" value="Unassembled WGS sequence"/>
</dbReference>